<evidence type="ECO:0000259" key="1">
    <source>
        <dbReference type="Pfam" id="PF12697"/>
    </source>
</evidence>
<comment type="caution">
    <text evidence="2">The sequence shown here is derived from an EMBL/GenBank/DDBJ whole genome shotgun (WGS) entry which is preliminary data.</text>
</comment>
<dbReference type="InterPro" id="IPR000073">
    <property type="entry name" value="AB_hydrolase_1"/>
</dbReference>
<dbReference type="RefSeq" id="WP_302014369.1">
    <property type="nucleotide sequence ID" value="NZ_CATWGP010000047.1"/>
</dbReference>
<dbReference type="InterPro" id="IPR050266">
    <property type="entry name" value="AB_hydrolase_sf"/>
</dbReference>
<feature type="domain" description="AB hydrolase-1" evidence="1">
    <location>
        <begin position="51"/>
        <end position="228"/>
    </location>
</feature>
<dbReference type="InterPro" id="IPR029058">
    <property type="entry name" value="AB_hydrolase_fold"/>
</dbReference>
<name>A0A943EG53_9FIRM</name>
<dbReference type="EMBL" id="JAGZCZ010000013">
    <property type="protein sequence ID" value="MBS5520495.1"/>
    <property type="molecule type" value="Genomic_DNA"/>
</dbReference>
<gene>
    <name evidence="2" type="ORF">KHX13_09350</name>
</gene>
<sequence length="239" mass="27176">MKTTLLTQNTEANVILCLAGNLCSPMLYNQVHFDGYKKIKIDYLRECPFGDVDRIAQWLIEWVRRKTFNKVVLAGYSAGGVIAIAAASKAPDLFNALILSNTGPSATGNSSTNFVEELREKGGEKAFYEIFFKNCFIVAPLPQLMDHLINYAMECPLEKAIEVSKTLRERAYDSLISKYRNPVLILWGEKDKRRTLEALKKLEWCIPQAETHLLSAGHTPMWDCPKEYSRYANNFLKNI</sequence>
<dbReference type="AlphaFoldDB" id="A0A943EG53"/>
<dbReference type="GO" id="GO:0016020">
    <property type="term" value="C:membrane"/>
    <property type="evidence" value="ECO:0007669"/>
    <property type="project" value="TreeGrafter"/>
</dbReference>
<keyword evidence="2" id="KW-0378">Hydrolase</keyword>
<dbReference type="Gene3D" id="3.40.50.1820">
    <property type="entry name" value="alpha/beta hydrolase"/>
    <property type="match status" value="1"/>
</dbReference>
<evidence type="ECO:0000313" key="2">
    <source>
        <dbReference type="EMBL" id="MBS5520495.1"/>
    </source>
</evidence>
<organism evidence="2 3">
    <name type="scientific">Acidaminococcus intestini</name>
    <dbReference type="NCBI Taxonomy" id="187327"/>
    <lineage>
        <taxon>Bacteria</taxon>
        <taxon>Bacillati</taxon>
        <taxon>Bacillota</taxon>
        <taxon>Negativicutes</taxon>
        <taxon>Acidaminococcales</taxon>
        <taxon>Acidaminococcaceae</taxon>
        <taxon>Acidaminococcus</taxon>
    </lineage>
</organism>
<dbReference type="Pfam" id="PF12697">
    <property type="entry name" value="Abhydrolase_6"/>
    <property type="match status" value="1"/>
</dbReference>
<reference evidence="2" key="1">
    <citation type="submission" date="2021-02" db="EMBL/GenBank/DDBJ databases">
        <title>Infant gut strain persistence is associated with maternal origin, phylogeny, and functional potential including surface adhesion and iron acquisition.</title>
        <authorList>
            <person name="Lou Y.C."/>
        </authorList>
    </citation>
    <scope>NUCLEOTIDE SEQUENCE</scope>
    <source>
        <strain evidence="2">L3_106_000M1_dasL3_106_000M1_concoct_15</strain>
    </source>
</reference>
<dbReference type="Proteomes" id="UP000754226">
    <property type="component" value="Unassembled WGS sequence"/>
</dbReference>
<dbReference type="PANTHER" id="PTHR43798">
    <property type="entry name" value="MONOACYLGLYCEROL LIPASE"/>
    <property type="match status" value="1"/>
</dbReference>
<accession>A0A943EG53</accession>
<evidence type="ECO:0000313" key="3">
    <source>
        <dbReference type="Proteomes" id="UP000754226"/>
    </source>
</evidence>
<dbReference type="GO" id="GO:0016787">
    <property type="term" value="F:hydrolase activity"/>
    <property type="evidence" value="ECO:0007669"/>
    <property type="project" value="UniProtKB-KW"/>
</dbReference>
<dbReference type="PANTHER" id="PTHR43798:SF33">
    <property type="entry name" value="HYDROLASE, PUTATIVE (AFU_ORTHOLOGUE AFUA_2G14860)-RELATED"/>
    <property type="match status" value="1"/>
</dbReference>
<proteinExistence type="predicted"/>
<protein>
    <submittedName>
        <fullName evidence="2">Alpha/beta hydrolase</fullName>
    </submittedName>
</protein>
<dbReference type="SUPFAM" id="SSF53474">
    <property type="entry name" value="alpha/beta-Hydrolases"/>
    <property type="match status" value="1"/>
</dbReference>